<reference evidence="2 3" key="1">
    <citation type="submission" date="2017-05" db="EMBL/GenBank/DDBJ databases">
        <authorList>
            <person name="Song R."/>
            <person name="Chenine A.L."/>
            <person name="Ruprecht R.M."/>
        </authorList>
    </citation>
    <scope>NUCLEOTIDE SEQUENCE [LARGE SCALE GENOMIC DNA]</scope>
    <source>
        <strain evidence="2 3">CECT 8663</strain>
    </source>
</reference>
<dbReference type="AlphaFoldDB" id="A0A238KLI8"/>
<dbReference type="CDD" id="cd04301">
    <property type="entry name" value="NAT_SF"/>
    <property type="match status" value="1"/>
</dbReference>
<keyword evidence="2" id="KW-0808">Transferase</keyword>
<dbReference type="SUPFAM" id="SSF55729">
    <property type="entry name" value="Acyl-CoA N-acyltransferases (Nat)"/>
    <property type="match status" value="1"/>
</dbReference>
<evidence type="ECO:0000313" key="2">
    <source>
        <dbReference type="EMBL" id="SMX43675.1"/>
    </source>
</evidence>
<evidence type="ECO:0000259" key="1">
    <source>
        <dbReference type="PROSITE" id="PS51186"/>
    </source>
</evidence>
<dbReference type="OrthoDB" id="7301318at2"/>
<dbReference type="Pfam" id="PF00583">
    <property type="entry name" value="Acetyltransf_1"/>
    <property type="match status" value="1"/>
</dbReference>
<accession>A0A238KLI8</accession>
<feature type="domain" description="N-acetyltransferase" evidence="1">
    <location>
        <begin position="79"/>
        <end position="219"/>
    </location>
</feature>
<name>A0A238KLI8_9RHOB</name>
<protein>
    <submittedName>
        <fullName evidence="2">Acetyltransferase (GNAT) family protein</fullName>
    </submittedName>
</protein>
<sequence length="219" mass="24041">MLREGRGGGKRVSAATVRAEWHPDDLSAAETAMRFMGQQPLFMIQNDQEPLDSALAERGYDTVDSTNIRLAPVSTLTDLALPPVTAFSVWEPLAVMLEIWDEGGIDAPRLRVMDRCKGPKTGLFGRVSDRPAGSGFCAIHDGIALVHALEIREEHRGKGLGVWMMRCAAIWAERQGAQWIGALVTVANEPANGLYAALNLETVGRYHYRTLKDAENEDI</sequence>
<organism evidence="2 3">
    <name type="scientific">Pelagimonas varians</name>
    <dbReference type="NCBI Taxonomy" id="696760"/>
    <lineage>
        <taxon>Bacteria</taxon>
        <taxon>Pseudomonadati</taxon>
        <taxon>Pseudomonadota</taxon>
        <taxon>Alphaproteobacteria</taxon>
        <taxon>Rhodobacterales</taxon>
        <taxon>Roseobacteraceae</taxon>
        <taxon>Pelagimonas</taxon>
    </lineage>
</organism>
<dbReference type="Proteomes" id="UP000220836">
    <property type="component" value="Unassembled WGS sequence"/>
</dbReference>
<dbReference type="EMBL" id="FXYH01000009">
    <property type="protein sequence ID" value="SMX43675.1"/>
    <property type="molecule type" value="Genomic_DNA"/>
</dbReference>
<dbReference type="Gene3D" id="3.40.630.30">
    <property type="match status" value="1"/>
</dbReference>
<proteinExistence type="predicted"/>
<gene>
    <name evidence="2" type="ORF">PEV8663_02729</name>
</gene>
<dbReference type="GO" id="GO:0016747">
    <property type="term" value="F:acyltransferase activity, transferring groups other than amino-acyl groups"/>
    <property type="evidence" value="ECO:0007669"/>
    <property type="project" value="InterPro"/>
</dbReference>
<dbReference type="InterPro" id="IPR000182">
    <property type="entry name" value="GNAT_dom"/>
</dbReference>
<keyword evidence="3" id="KW-1185">Reference proteome</keyword>
<dbReference type="PROSITE" id="PS51186">
    <property type="entry name" value="GNAT"/>
    <property type="match status" value="1"/>
</dbReference>
<dbReference type="InterPro" id="IPR016181">
    <property type="entry name" value="Acyl_CoA_acyltransferase"/>
</dbReference>
<evidence type="ECO:0000313" key="3">
    <source>
        <dbReference type="Proteomes" id="UP000220836"/>
    </source>
</evidence>